<dbReference type="GO" id="GO:0005737">
    <property type="term" value="C:cytoplasm"/>
    <property type="evidence" value="ECO:0007669"/>
    <property type="project" value="TreeGrafter"/>
</dbReference>
<dbReference type="PRINTS" id="PR00625">
    <property type="entry name" value="JDOMAIN"/>
</dbReference>
<dbReference type="SMART" id="SM00271">
    <property type="entry name" value="DnaJ"/>
    <property type="match status" value="1"/>
</dbReference>
<dbReference type="InParanoid" id="F4WR29"/>
<evidence type="ECO:0000313" key="3">
    <source>
        <dbReference type="Proteomes" id="UP000007755"/>
    </source>
</evidence>
<dbReference type="GO" id="GO:0051082">
    <property type="term" value="F:unfolded protein binding"/>
    <property type="evidence" value="ECO:0007669"/>
    <property type="project" value="TreeGrafter"/>
</dbReference>
<reference evidence="2" key="1">
    <citation type="submission" date="2011-02" db="EMBL/GenBank/DDBJ databases">
        <title>The genome of the leaf-cutting ant Acromyrmex echinatior suggests key adaptations to social evolution and fungus farming.</title>
        <authorList>
            <person name="Nygaard S."/>
            <person name="Zhang G."/>
        </authorList>
    </citation>
    <scope>NUCLEOTIDE SEQUENCE</scope>
</reference>
<gene>
    <name evidence="2" type="ORF">G5I_08284</name>
</gene>
<dbReference type="GO" id="GO:0051087">
    <property type="term" value="F:protein-folding chaperone binding"/>
    <property type="evidence" value="ECO:0007669"/>
    <property type="project" value="TreeGrafter"/>
</dbReference>
<dbReference type="CDD" id="cd06257">
    <property type="entry name" value="DnaJ"/>
    <property type="match status" value="1"/>
</dbReference>
<dbReference type="AlphaFoldDB" id="F4WR29"/>
<dbReference type="InterPro" id="IPR001623">
    <property type="entry name" value="DnaJ_domain"/>
</dbReference>
<dbReference type="PANTHER" id="PTHR43948">
    <property type="entry name" value="DNAJ HOMOLOG SUBFAMILY B"/>
    <property type="match status" value="1"/>
</dbReference>
<dbReference type="PANTHER" id="PTHR43948:SF10">
    <property type="entry name" value="MRJ, ISOFORM E"/>
    <property type="match status" value="1"/>
</dbReference>
<evidence type="ECO:0000259" key="1">
    <source>
        <dbReference type="PROSITE" id="PS50076"/>
    </source>
</evidence>
<dbReference type="InterPro" id="IPR036869">
    <property type="entry name" value="J_dom_sf"/>
</dbReference>
<keyword evidence="3" id="KW-1185">Reference proteome</keyword>
<protein>
    <submittedName>
        <fullName evidence="2">DnaJ-like protein subfamily B member 6</fullName>
    </submittedName>
</protein>
<dbReference type="Gene3D" id="1.10.287.110">
    <property type="entry name" value="DnaJ domain"/>
    <property type="match status" value="1"/>
</dbReference>
<dbReference type="GO" id="GO:0044183">
    <property type="term" value="F:protein folding chaperone"/>
    <property type="evidence" value="ECO:0007669"/>
    <property type="project" value="TreeGrafter"/>
</dbReference>
<dbReference type="Proteomes" id="UP000007755">
    <property type="component" value="Unassembled WGS sequence"/>
</dbReference>
<evidence type="ECO:0000313" key="2">
    <source>
        <dbReference type="EMBL" id="EGI63256.1"/>
    </source>
</evidence>
<proteinExistence type="predicted"/>
<dbReference type="eggNOG" id="KOG0714">
    <property type="taxonomic scope" value="Eukaryota"/>
</dbReference>
<organism evidence="3">
    <name type="scientific">Acromyrmex echinatior</name>
    <name type="common">Panamanian leafcutter ant</name>
    <name type="synonym">Acromyrmex octospinosus echinatior</name>
    <dbReference type="NCBI Taxonomy" id="103372"/>
    <lineage>
        <taxon>Eukaryota</taxon>
        <taxon>Metazoa</taxon>
        <taxon>Ecdysozoa</taxon>
        <taxon>Arthropoda</taxon>
        <taxon>Hexapoda</taxon>
        <taxon>Insecta</taxon>
        <taxon>Pterygota</taxon>
        <taxon>Neoptera</taxon>
        <taxon>Endopterygota</taxon>
        <taxon>Hymenoptera</taxon>
        <taxon>Apocrita</taxon>
        <taxon>Aculeata</taxon>
        <taxon>Formicoidea</taxon>
        <taxon>Formicidae</taxon>
        <taxon>Myrmicinae</taxon>
        <taxon>Acromyrmex</taxon>
    </lineage>
</organism>
<dbReference type="GO" id="GO:0005634">
    <property type="term" value="C:nucleus"/>
    <property type="evidence" value="ECO:0007669"/>
    <property type="project" value="TreeGrafter"/>
</dbReference>
<feature type="domain" description="J" evidence="1">
    <location>
        <begin position="3"/>
        <end position="79"/>
    </location>
</feature>
<dbReference type="STRING" id="103372.F4WR29"/>
<sequence>MVDYYKVLEVQRTSSSADIKKAYRKLALKWHPDKNPDNLEEANKRFKEISEAYEVLSDGKHTHEIMITLFNKKNAHKRR</sequence>
<dbReference type="SUPFAM" id="SSF46565">
    <property type="entry name" value="Chaperone J-domain"/>
    <property type="match status" value="1"/>
</dbReference>
<accession>F4WR29</accession>
<dbReference type="OrthoDB" id="10250354at2759"/>
<dbReference type="PROSITE" id="PS50076">
    <property type="entry name" value="DNAJ_2"/>
    <property type="match status" value="1"/>
</dbReference>
<dbReference type="Pfam" id="PF00226">
    <property type="entry name" value="DnaJ"/>
    <property type="match status" value="1"/>
</dbReference>
<name>F4WR29_ACREC</name>
<dbReference type="EMBL" id="GL888284">
    <property type="protein sequence ID" value="EGI63256.1"/>
    <property type="molecule type" value="Genomic_DNA"/>
</dbReference>